<accession>A0ACB5SFB3</accession>
<organism evidence="1 2">
    <name type="scientific">Neofusicoccum parvum</name>
    <dbReference type="NCBI Taxonomy" id="310453"/>
    <lineage>
        <taxon>Eukaryota</taxon>
        <taxon>Fungi</taxon>
        <taxon>Dikarya</taxon>
        <taxon>Ascomycota</taxon>
        <taxon>Pezizomycotina</taxon>
        <taxon>Dothideomycetes</taxon>
        <taxon>Dothideomycetes incertae sedis</taxon>
        <taxon>Botryosphaeriales</taxon>
        <taxon>Botryosphaeriaceae</taxon>
        <taxon>Neofusicoccum</taxon>
    </lineage>
</organism>
<dbReference type="Proteomes" id="UP001165186">
    <property type="component" value="Unassembled WGS sequence"/>
</dbReference>
<protein>
    <submittedName>
        <fullName evidence="1">Glucose-methanol-choline oxidoreductase</fullName>
    </submittedName>
</protein>
<comment type="caution">
    <text evidence="1">The sequence shown here is derived from an EMBL/GenBank/DDBJ whole genome shotgun (WGS) entry which is preliminary data.</text>
</comment>
<name>A0ACB5SFB3_9PEZI</name>
<evidence type="ECO:0000313" key="2">
    <source>
        <dbReference type="Proteomes" id="UP001165186"/>
    </source>
</evidence>
<keyword evidence="2" id="KW-1185">Reference proteome</keyword>
<dbReference type="EMBL" id="BSXG01000083">
    <property type="protein sequence ID" value="GME38368.1"/>
    <property type="molecule type" value="Genomic_DNA"/>
</dbReference>
<evidence type="ECO:0000313" key="1">
    <source>
        <dbReference type="EMBL" id="GME38368.1"/>
    </source>
</evidence>
<sequence length="634" mass="67587">MRTSLFFLSLCSQTLAAPQLFGPLADLLGNLGSGKGFVDTALGALGGAVGITATYDYVVVGGGTAGNTIGVRLVEAGYSVAIIEAGGYYQVGKPLLTTSPAGDVFNIGMSMSDALPLVDWMFETQPQDGANGRKFHYARGKCLGGSSALNFMIYQRGTAQCYDQWADLTGDSSWTWQNTQKHFKNSFTFTPPNNAKRGSNVTTRYNSDAFLPGTPGPVQVGYSNFVSAAATWLEKGMAAVGIQSVNDFNSGSLLGGAYLSTTIRSSDATRSGSDQFITRAKSNPKLKVYTRTLAKKILFDSTKKATGVAVDSAGIKYTIKARKEVIVSAGAFQSPQLLMVSGIGPSAQLSALGVKVLSDLSGIGQNMWDHIMFGPSYQVSLVTLNRVIKDPLYAAKRLADYVSTQTGELASNVVEYLGWEKLSTSAGYGDAFSADAKSALAAFTDDWPEAEWLTINSYIEDFLTPVADVARQDRQHATILGAIVAPTSRGNVTLRSADTADAPLINPNWLTSQSDIELAIAMYKRMREIWASPAMKDVVVGGEAYPGLDKVQSDEEIHEQVKKSLTTVWHAACTCKMGKQGDEGAVLDGKARVYGVKGLRVVDASSFPTLPPGHPQSTVYMLAEKIASDIIKGA</sequence>
<gene>
    <name evidence="1" type="primary">g10989</name>
    <name evidence="1" type="ORF">NpPPO83_00010989</name>
</gene>
<reference evidence="1" key="1">
    <citation type="submission" date="2024-09" db="EMBL/GenBank/DDBJ databases">
        <title>Draft Genome Sequences of Neofusicoccum parvum.</title>
        <authorList>
            <person name="Ashida A."/>
            <person name="Camagna M."/>
            <person name="Tanaka A."/>
            <person name="Takemoto D."/>
        </authorList>
    </citation>
    <scope>NUCLEOTIDE SEQUENCE</scope>
    <source>
        <strain evidence="1">PPO83</strain>
    </source>
</reference>
<proteinExistence type="predicted"/>